<comment type="caution">
    <text evidence="2">The sequence shown here is derived from an EMBL/GenBank/DDBJ whole genome shotgun (WGS) entry which is preliminary data.</text>
</comment>
<name>A0AA91AG35_9GAMM</name>
<reference evidence="2 3" key="1">
    <citation type="submission" date="2019-10" db="EMBL/GenBank/DDBJ databases">
        <authorList>
            <person name="Dong K."/>
        </authorList>
    </citation>
    <scope>NUCLEOTIDE SEQUENCE [LARGE SCALE GENOMIC DNA]</scope>
    <source>
        <strain evidence="3">dk771</strain>
    </source>
</reference>
<dbReference type="NCBIfam" id="TIGR01451">
    <property type="entry name" value="B_ant_repeat"/>
    <property type="match status" value="1"/>
</dbReference>
<dbReference type="Proteomes" id="UP000480556">
    <property type="component" value="Unassembled WGS sequence"/>
</dbReference>
<dbReference type="AlphaFoldDB" id="A0AA91AG35"/>
<feature type="domain" description="DUF11" evidence="1">
    <location>
        <begin position="423"/>
        <end position="562"/>
    </location>
</feature>
<proteinExistence type="predicted"/>
<evidence type="ECO:0000313" key="3">
    <source>
        <dbReference type="Proteomes" id="UP000480556"/>
    </source>
</evidence>
<sequence>MKKIIWQNILAVSIAIAGINEAISADVQINSKVVQRNFVNLGFERVPDLKWRKSGEWGCRLENGAWTKSYCIFDQQGLEGWKTTAKYEGSMREIELWSAGQLVSGDQNWGPVAAEGKIYAELNSTTAAALYQNVCVSEKDVLNWSFSHRPRENISEQAGFFIANVINDQSTQNKITLDFTNISNGDKYLKKTDLLATDPGKINGNVLNTSWKNYSGENVALNKYLGGKKSAIMAFGFEALQTTGDAARGNWLDNIRLELNPGIEFSAESGSVIESATGTYHTVDFNVVGNVNNNVTIKFIIDQTKVSKPAQYRKNDQGDYKLYALNKDGSVKKEIVPIPDSSNSNILRFEYEMEYDSALKYDTGVTVKGLAIELFDNELSDGDRVVPFELDPEQTGLSVMDLRSCGDKVFSGFKYEILDDEVDLEVKKALLEKTPLPGQKVTYDIELFNHKDAVAQNVILKDEILANLNKDEAKLECIDFTNKAEGETCLAPLNNLDVASLFSKDGVKIGTIKGNTRYKFRVSNLTLNAQDSGQGNYAGIFANKITVSTSSNDIEPKNNEAIAENLYPAKSDLMNDHAAGTGEGLFVIDNDGKALWEQMAQDNKAYFPLKIKNTAKLNQEYQLYASSSAIQPTIAKQELSSLKKESIGSYTDQIKIEFFELSNGQCNSNIPSAKQITQLEVKAESIGEVCAVITIYPSAKDKYDIWFAIESIQTGLGDIIRDAVTSVPFVQRLLELLNDQKAQVNVGGSFVFLHRLLNHGTDDEKDISLQLVPVNGDDGFLYSLFVDKNNDGQLDAKDEMVTSLDQKYSLGKAEVLQLLVKVQSPATATNGMMSQIKLEAIPSNENQSILLESLINTDTVFVGSDQVQVTKTQLKREQCTSISAEEIKNATYTVNSQTIGANDCLIYKISIKNTGSEILRNIDVNDMYPAYTHKWELGHNILPMTSSGEVVEVKGDQVKTTILELLPQQEKSLYFGIKLN</sequence>
<evidence type="ECO:0000313" key="2">
    <source>
        <dbReference type="EMBL" id="MQW92012.1"/>
    </source>
</evidence>
<accession>A0AA91AG35</accession>
<evidence type="ECO:0000259" key="1">
    <source>
        <dbReference type="Pfam" id="PF01345"/>
    </source>
</evidence>
<dbReference type="PANTHER" id="PTHR34819:SF5">
    <property type="entry name" value="CONSERVED REPEAT DOMAIN PROTEIN"/>
    <property type="match status" value="1"/>
</dbReference>
<gene>
    <name evidence="2" type="ORF">GHJ48_06315</name>
</gene>
<dbReference type="EMBL" id="WITK01000009">
    <property type="protein sequence ID" value="MQW92012.1"/>
    <property type="molecule type" value="Genomic_DNA"/>
</dbReference>
<dbReference type="PANTHER" id="PTHR34819">
    <property type="entry name" value="LARGE CYSTEINE-RICH PERIPLASMIC PROTEIN OMCB"/>
    <property type="match status" value="1"/>
</dbReference>
<dbReference type="InterPro" id="IPR047589">
    <property type="entry name" value="DUF11_rpt"/>
</dbReference>
<protein>
    <recommendedName>
        <fullName evidence="1">DUF11 domain-containing protein</fullName>
    </recommendedName>
</protein>
<dbReference type="InterPro" id="IPR051172">
    <property type="entry name" value="Chlamydia_OmcB"/>
</dbReference>
<dbReference type="Pfam" id="PF01345">
    <property type="entry name" value="DUF11"/>
    <property type="match status" value="1"/>
</dbReference>
<organism evidence="2 3">
    <name type="scientific">Acinetobacter wanghuae</name>
    <dbReference type="NCBI Taxonomy" id="2662362"/>
    <lineage>
        <taxon>Bacteria</taxon>
        <taxon>Pseudomonadati</taxon>
        <taxon>Pseudomonadota</taxon>
        <taxon>Gammaproteobacteria</taxon>
        <taxon>Moraxellales</taxon>
        <taxon>Moraxellaceae</taxon>
        <taxon>Acinetobacter</taxon>
    </lineage>
</organism>
<dbReference type="RefSeq" id="WP_153389279.1">
    <property type="nucleotide sequence ID" value="NZ_WITK01000009.1"/>
</dbReference>
<dbReference type="InterPro" id="IPR001434">
    <property type="entry name" value="OmcB-like_DUF11"/>
</dbReference>